<keyword evidence="1" id="KW-1133">Transmembrane helix</keyword>
<evidence type="ECO:0000313" key="2">
    <source>
        <dbReference type="EMBL" id="MBI6871845.1"/>
    </source>
</evidence>
<feature type="transmembrane region" description="Helical" evidence="1">
    <location>
        <begin position="36"/>
        <end position="57"/>
    </location>
</feature>
<evidence type="ECO:0000313" key="3">
    <source>
        <dbReference type="Proteomes" id="UP000622687"/>
    </source>
</evidence>
<dbReference type="Proteomes" id="UP000622687">
    <property type="component" value="Unassembled WGS sequence"/>
</dbReference>
<keyword evidence="1" id="KW-0812">Transmembrane</keyword>
<feature type="transmembrane region" description="Helical" evidence="1">
    <location>
        <begin position="7"/>
        <end position="30"/>
    </location>
</feature>
<protein>
    <submittedName>
        <fullName evidence="2">Uncharacterized protein</fullName>
    </submittedName>
</protein>
<reference evidence="2" key="1">
    <citation type="submission" date="2020-12" db="EMBL/GenBank/DDBJ databases">
        <title>Clostridium thailandense sp. nov., a novel acetogenic bacterium isolated from peat land soil in Thailand.</title>
        <authorList>
            <person name="Chaikitkaew S."/>
            <person name="Birkeland N.K."/>
        </authorList>
    </citation>
    <scope>NUCLEOTIDE SEQUENCE</scope>
    <source>
        <strain evidence="2">DSM 17425</strain>
    </source>
</reference>
<organism evidence="2 3">
    <name type="scientific">Clostridium aciditolerans</name>
    <dbReference type="NCBI Taxonomy" id="339861"/>
    <lineage>
        <taxon>Bacteria</taxon>
        <taxon>Bacillati</taxon>
        <taxon>Bacillota</taxon>
        <taxon>Clostridia</taxon>
        <taxon>Eubacteriales</taxon>
        <taxon>Clostridiaceae</taxon>
        <taxon>Clostridium</taxon>
    </lineage>
</organism>
<evidence type="ECO:0000256" key="1">
    <source>
        <dbReference type="SAM" id="Phobius"/>
    </source>
</evidence>
<name>A0A934M2E4_9CLOT</name>
<keyword evidence="1" id="KW-0472">Membrane</keyword>
<sequence length="64" mass="7310">MNSNPAYYKIIIILGILCFAIFISSVLSVIEIGINIYKGIAIVLSFIFIIIFTTLWFKHKKQKS</sequence>
<keyword evidence="3" id="KW-1185">Reference proteome</keyword>
<accession>A0A934M2E4</accession>
<dbReference type="RefSeq" id="WP_211141288.1">
    <property type="nucleotide sequence ID" value="NZ_JAEEGB010000005.1"/>
</dbReference>
<dbReference type="EMBL" id="JAEEGB010000005">
    <property type="protein sequence ID" value="MBI6871845.1"/>
    <property type="molecule type" value="Genomic_DNA"/>
</dbReference>
<comment type="caution">
    <text evidence="2">The sequence shown here is derived from an EMBL/GenBank/DDBJ whole genome shotgun (WGS) entry which is preliminary data.</text>
</comment>
<gene>
    <name evidence="2" type="ORF">I6U51_03880</name>
</gene>
<dbReference type="AlphaFoldDB" id="A0A934M2E4"/>
<proteinExistence type="predicted"/>